<dbReference type="Gene3D" id="1.10.168.10">
    <property type="entry name" value="Phosducin, domain 2"/>
    <property type="match status" value="2"/>
</dbReference>
<keyword evidence="11" id="KW-0966">Cell projection</keyword>
<dbReference type="SUPFAM" id="SSF52833">
    <property type="entry name" value="Thioredoxin-like"/>
    <property type="match status" value="1"/>
</dbReference>
<dbReference type="CDD" id="cd02987">
    <property type="entry name" value="Phd_like_Phd"/>
    <property type="match status" value="1"/>
</dbReference>
<dbReference type="InterPro" id="IPR001200">
    <property type="entry name" value="Phosducin"/>
</dbReference>
<dbReference type="Proteomes" id="UP000465112">
    <property type="component" value="Chromosome 11"/>
</dbReference>
<dbReference type="InterPro" id="IPR051499">
    <property type="entry name" value="Phosducin-like_reg"/>
</dbReference>
<dbReference type="InterPro" id="IPR023196">
    <property type="entry name" value="Phosducin_N_dom_sf"/>
</dbReference>
<keyword evidence="10" id="KW-0539">Nucleus</keyword>
<evidence type="ECO:0000256" key="12">
    <source>
        <dbReference type="ARBA" id="ARBA00023305"/>
    </source>
</evidence>
<dbReference type="GO" id="GO:0005829">
    <property type="term" value="C:cytosol"/>
    <property type="evidence" value="ECO:0007669"/>
    <property type="project" value="UniProtKB-SubCell"/>
</dbReference>
<comment type="subcellular location">
    <subcellularLocation>
        <location evidence="3">Cell projection</location>
        <location evidence="3">Cilium</location>
        <location evidence="3">Photoreceptor outer segment</location>
    </subcellularLocation>
    <subcellularLocation>
        <location evidence="4">Cytoplasm</location>
        <location evidence="4">Cytosol</location>
    </subcellularLocation>
    <subcellularLocation>
        <location evidence="1">Nucleus</location>
    </subcellularLocation>
    <subcellularLocation>
        <location evidence="2">Photoreceptor inner segment</location>
    </subcellularLocation>
</comment>
<dbReference type="PANTHER" id="PTHR46052:SF3">
    <property type="entry name" value="PHOSDUCIN"/>
    <property type="match status" value="1"/>
</dbReference>
<evidence type="ECO:0000256" key="8">
    <source>
        <dbReference type="ARBA" id="ARBA00022606"/>
    </source>
</evidence>
<feature type="compositionally biased region" description="Polar residues" evidence="14">
    <location>
        <begin position="23"/>
        <end position="34"/>
    </location>
</feature>
<proteinExistence type="inferred from homology"/>
<dbReference type="GO" id="GO:0005634">
    <property type="term" value="C:nucleus"/>
    <property type="evidence" value="ECO:0007669"/>
    <property type="project" value="UniProtKB-SubCell"/>
</dbReference>
<evidence type="ECO:0000256" key="1">
    <source>
        <dbReference type="ARBA" id="ARBA00004123"/>
    </source>
</evidence>
<dbReference type="EMBL" id="VHII01000011">
    <property type="protein sequence ID" value="KAF1383278.1"/>
    <property type="molecule type" value="Genomic_DNA"/>
</dbReference>
<dbReference type="GO" id="GO:0001917">
    <property type="term" value="C:photoreceptor inner segment"/>
    <property type="evidence" value="ECO:0007669"/>
    <property type="project" value="UniProtKB-SubCell"/>
</dbReference>
<feature type="region of interest" description="Disordered" evidence="14">
    <location>
        <begin position="1"/>
        <end position="49"/>
    </location>
</feature>
<sequence length="264" mass="30187">MMVKMKLIPSSLSPPPLSFLSQDPKTASKMSGSTQEEEELPANHTGPKGVINDWRRFKLDSVDQTVPQSKRELLRQMSNPGEDDKERFHRKMSVREYEMIHEEDEHCLKRYRKQCMQEMHERLSFGPTFQEVYELETGEAFLEVIEKEHRLTQVVVHIYQHGVKGCDQLNSCLDCLASEYPSIKFCRIDAVGTGAAERFTPEVLPALLVYKAGELLGNFLAVTKHFNEDFFATDVEGFLNEYGLLPEKGFTACADDEEEGEDVE</sequence>
<name>A0A6A5EVV1_PERFL</name>
<gene>
    <name evidence="16" type="ORF">PFLUV_G00130200</name>
</gene>
<evidence type="ECO:0000256" key="6">
    <source>
        <dbReference type="ARBA" id="ARBA00022490"/>
    </source>
</evidence>
<evidence type="ECO:0000256" key="9">
    <source>
        <dbReference type="ARBA" id="ARBA00023069"/>
    </source>
</evidence>
<comment type="similarity">
    <text evidence="5">Belongs to the phosducin family.</text>
</comment>
<keyword evidence="12" id="KW-0844">Vision</keyword>
<dbReference type="PANTHER" id="PTHR46052">
    <property type="entry name" value="PHOSDUCIN-LIKE PROTEIN"/>
    <property type="match status" value="1"/>
</dbReference>
<evidence type="ECO:0000256" key="10">
    <source>
        <dbReference type="ARBA" id="ARBA00023242"/>
    </source>
</evidence>
<keyword evidence="8" id="KW-0716">Sensory transduction</keyword>
<feature type="domain" description="Phosducin" evidence="15">
    <location>
        <begin position="28"/>
        <end position="250"/>
    </location>
</feature>
<dbReference type="Gene3D" id="3.40.30.10">
    <property type="entry name" value="Glutaredoxin"/>
    <property type="match status" value="1"/>
</dbReference>
<evidence type="ECO:0000256" key="11">
    <source>
        <dbReference type="ARBA" id="ARBA00023273"/>
    </source>
</evidence>
<protein>
    <recommendedName>
        <fullName evidence="13">Phosducin</fullName>
    </recommendedName>
</protein>
<evidence type="ECO:0000256" key="7">
    <source>
        <dbReference type="ARBA" id="ARBA00022553"/>
    </source>
</evidence>
<dbReference type="GO" id="GO:0008277">
    <property type="term" value="P:regulation of G protein-coupled receptor signaling pathway"/>
    <property type="evidence" value="ECO:0007669"/>
    <property type="project" value="InterPro"/>
</dbReference>
<evidence type="ECO:0000256" key="4">
    <source>
        <dbReference type="ARBA" id="ARBA00004514"/>
    </source>
</evidence>
<evidence type="ECO:0000256" key="3">
    <source>
        <dbReference type="ARBA" id="ARBA00004504"/>
    </source>
</evidence>
<evidence type="ECO:0000256" key="13">
    <source>
        <dbReference type="ARBA" id="ARBA00040013"/>
    </source>
</evidence>
<evidence type="ECO:0000313" key="17">
    <source>
        <dbReference type="Proteomes" id="UP000465112"/>
    </source>
</evidence>
<organism evidence="16 17">
    <name type="scientific">Perca fluviatilis</name>
    <name type="common">European perch</name>
    <dbReference type="NCBI Taxonomy" id="8168"/>
    <lineage>
        <taxon>Eukaryota</taxon>
        <taxon>Metazoa</taxon>
        <taxon>Chordata</taxon>
        <taxon>Craniata</taxon>
        <taxon>Vertebrata</taxon>
        <taxon>Euteleostomi</taxon>
        <taxon>Actinopterygii</taxon>
        <taxon>Neopterygii</taxon>
        <taxon>Teleostei</taxon>
        <taxon>Neoteleostei</taxon>
        <taxon>Acanthomorphata</taxon>
        <taxon>Eupercaria</taxon>
        <taxon>Perciformes</taxon>
        <taxon>Percoidei</taxon>
        <taxon>Percidae</taxon>
        <taxon>Percinae</taxon>
        <taxon>Perca</taxon>
    </lineage>
</organism>
<keyword evidence="6" id="KW-0963">Cytoplasm</keyword>
<reference evidence="16 17" key="1">
    <citation type="submission" date="2019-06" db="EMBL/GenBank/DDBJ databases">
        <title>A chromosome-scale genome assembly of the European perch, Perca fluviatilis.</title>
        <authorList>
            <person name="Roques C."/>
            <person name="Zahm M."/>
            <person name="Cabau C."/>
            <person name="Klopp C."/>
            <person name="Bouchez O."/>
            <person name="Donnadieu C."/>
            <person name="Kuhl H."/>
            <person name="Gislard M."/>
            <person name="Guendouz S."/>
            <person name="Journot L."/>
            <person name="Haffray P."/>
            <person name="Bestin A."/>
            <person name="Morvezen R."/>
            <person name="Feron R."/>
            <person name="Wen M."/>
            <person name="Jouanno E."/>
            <person name="Herpin A."/>
            <person name="Schartl M."/>
            <person name="Postlethwait J."/>
            <person name="Schaerlinger B."/>
            <person name="Chardard D."/>
            <person name="Lecocq T."/>
            <person name="Poncet C."/>
            <person name="Jaffrelo L."/>
            <person name="Lampietro C."/>
            <person name="Guiguen Y."/>
        </authorList>
    </citation>
    <scope>NUCLEOTIDE SEQUENCE [LARGE SCALE GENOMIC DNA]</scope>
    <source>
        <tissue evidence="16">Blood</tissue>
    </source>
</reference>
<dbReference type="InterPro" id="IPR024253">
    <property type="entry name" value="Phosducin_thioredoxin-like_dom"/>
</dbReference>
<evidence type="ECO:0000256" key="5">
    <source>
        <dbReference type="ARBA" id="ARBA00009686"/>
    </source>
</evidence>
<evidence type="ECO:0000256" key="14">
    <source>
        <dbReference type="SAM" id="MobiDB-lite"/>
    </source>
</evidence>
<keyword evidence="9" id="KW-0969">Cilium</keyword>
<dbReference type="GO" id="GO:0007601">
    <property type="term" value="P:visual perception"/>
    <property type="evidence" value="ECO:0007669"/>
    <property type="project" value="UniProtKB-KW"/>
</dbReference>
<dbReference type="InterPro" id="IPR036249">
    <property type="entry name" value="Thioredoxin-like_sf"/>
</dbReference>
<keyword evidence="17" id="KW-1185">Reference proteome</keyword>
<dbReference type="AlphaFoldDB" id="A0A6A5EVV1"/>
<evidence type="ECO:0000313" key="16">
    <source>
        <dbReference type="EMBL" id="KAF1383278.1"/>
    </source>
</evidence>
<accession>A0A6A5EVV1</accession>
<evidence type="ECO:0000256" key="2">
    <source>
        <dbReference type="ARBA" id="ARBA00004437"/>
    </source>
</evidence>
<evidence type="ECO:0000259" key="15">
    <source>
        <dbReference type="Pfam" id="PF02114"/>
    </source>
</evidence>
<dbReference type="PRINTS" id="PR00677">
    <property type="entry name" value="PHOSDUCIN"/>
</dbReference>
<dbReference type="GO" id="GO:0001750">
    <property type="term" value="C:photoreceptor outer segment"/>
    <property type="evidence" value="ECO:0007669"/>
    <property type="project" value="UniProtKB-SubCell"/>
</dbReference>
<keyword evidence="7" id="KW-0597">Phosphoprotein</keyword>
<dbReference type="Pfam" id="PF02114">
    <property type="entry name" value="Phosducin"/>
    <property type="match status" value="1"/>
</dbReference>
<comment type="caution">
    <text evidence="16">The sequence shown here is derived from an EMBL/GenBank/DDBJ whole genome shotgun (WGS) entry which is preliminary data.</text>
</comment>